<evidence type="ECO:0000313" key="2">
    <source>
        <dbReference type="Proteomes" id="UP001212152"/>
    </source>
</evidence>
<comment type="caution">
    <text evidence="1">The sequence shown here is derived from an EMBL/GenBank/DDBJ whole genome shotgun (WGS) entry which is preliminary data.</text>
</comment>
<keyword evidence="2" id="KW-1185">Reference proteome</keyword>
<sequence length="200" mass="22354">MERNNERHAALALFAVQFFGDLTQESGGSDAVLNAAIDEAQASLKSIKAKVSSTGDVRLSQREQRASDEMPANQVFLLNMAAPKDEKTHRSALRGEFRCALYAAGVSAENLRHMSYSTLLKRVLKSHDYVFIDDAQRWYSTPLMEDLIKGNESRARVVFFASLSPEASELPTPAISGRLSWSDFKLEQAEQDDFHDRVIN</sequence>
<dbReference type="EMBL" id="JADGJQ010000029">
    <property type="protein sequence ID" value="KAJ3178089.1"/>
    <property type="molecule type" value="Genomic_DNA"/>
</dbReference>
<reference evidence="1" key="1">
    <citation type="submission" date="2020-05" db="EMBL/GenBank/DDBJ databases">
        <title>Phylogenomic resolution of chytrid fungi.</title>
        <authorList>
            <person name="Stajich J.E."/>
            <person name="Amses K."/>
            <person name="Simmons R."/>
            <person name="Seto K."/>
            <person name="Myers J."/>
            <person name="Bonds A."/>
            <person name="Quandt C.A."/>
            <person name="Barry K."/>
            <person name="Liu P."/>
            <person name="Grigoriev I."/>
            <person name="Longcore J.E."/>
            <person name="James T.Y."/>
        </authorList>
    </citation>
    <scope>NUCLEOTIDE SEQUENCE</scope>
    <source>
        <strain evidence="1">JEL0379</strain>
    </source>
</reference>
<organism evidence="1 2">
    <name type="scientific">Geranomyces variabilis</name>
    <dbReference type="NCBI Taxonomy" id="109894"/>
    <lineage>
        <taxon>Eukaryota</taxon>
        <taxon>Fungi</taxon>
        <taxon>Fungi incertae sedis</taxon>
        <taxon>Chytridiomycota</taxon>
        <taxon>Chytridiomycota incertae sedis</taxon>
        <taxon>Chytridiomycetes</taxon>
        <taxon>Spizellomycetales</taxon>
        <taxon>Powellomycetaceae</taxon>
        <taxon>Geranomyces</taxon>
    </lineage>
</organism>
<accession>A0AAD5TKS6</accession>
<proteinExistence type="predicted"/>
<dbReference type="Proteomes" id="UP001212152">
    <property type="component" value="Unassembled WGS sequence"/>
</dbReference>
<dbReference type="AlphaFoldDB" id="A0AAD5TKS6"/>
<evidence type="ECO:0000313" key="1">
    <source>
        <dbReference type="EMBL" id="KAJ3178089.1"/>
    </source>
</evidence>
<protein>
    <submittedName>
        <fullName evidence="1">Uncharacterized protein</fullName>
    </submittedName>
</protein>
<gene>
    <name evidence="1" type="ORF">HDU87_003875</name>
</gene>
<name>A0AAD5TKS6_9FUNG</name>